<dbReference type="AlphaFoldDB" id="A8ZY32"/>
<dbReference type="eggNOG" id="COG1270">
    <property type="taxonomic scope" value="Bacteria"/>
</dbReference>
<dbReference type="GO" id="GO:0015420">
    <property type="term" value="F:ABC-type vitamin B12 transporter activity"/>
    <property type="evidence" value="ECO:0007669"/>
    <property type="project" value="UniProtKB-UniRule"/>
</dbReference>
<sequence length="321" mass="34281">MIEVSMFFDLHWAVILAAFILDFFVGDPDFFAHPARLMGRAINTLEPVFRKLSRNPVLAGGLFAIALIAGTWLVALFMLAFLEEISPAVRVAGEVVLLFFCISARSLEKGARAVLVPLAKGDIYRAREGLCLIVGRDVHRLDEKGVARATVETVAENLVDGVISPLFFAVIGGVPLALAYKMVNTLDSMVGYKDDRYEAFGKASARIDDGANFIPARLSVAIIAAAAFLLFRKGGAAFKTALRDGRCHSSPNAGYAEAAFAGALGLWMGGASFYQGQRVDKPVIGAGLADTDVSHISESCRLMLLASTLAVVLAALARTVL</sequence>
<keyword evidence="11" id="KW-1185">Reference proteome</keyword>
<keyword evidence="7 9" id="KW-1133">Transmembrane helix</keyword>
<evidence type="ECO:0000256" key="5">
    <source>
        <dbReference type="ARBA" id="ARBA00022573"/>
    </source>
</evidence>
<dbReference type="Pfam" id="PF03186">
    <property type="entry name" value="CobD_Cbib"/>
    <property type="match status" value="1"/>
</dbReference>
<keyword evidence="4 9" id="KW-1003">Cell membrane</keyword>
<dbReference type="Proteomes" id="UP000008561">
    <property type="component" value="Chromosome"/>
</dbReference>
<dbReference type="GO" id="GO:0005886">
    <property type="term" value="C:plasma membrane"/>
    <property type="evidence" value="ECO:0007669"/>
    <property type="project" value="UniProtKB-SubCell"/>
</dbReference>
<feature type="transmembrane region" description="Helical" evidence="9">
    <location>
        <begin position="302"/>
        <end position="320"/>
    </location>
</feature>
<dbReference type="EMBL" id="CP000859">
    <property type="protein sequence ID" value="ABW67039.1"/>
    <property type="molecule type" value="Genomic_DNA"/>
</dbReference>
<feature type="transmembrane region" description="Helical" evidence="9">
    <location>
        <begin position="57"/>
        <end position="82"/>
    </location>
</feature>
<organism evidence="10 11">
    <name type="scientific">Desulfosudis oleivorans (strain DSM 6200 / JCM 39069 / Hxd3)</name>
    <name type="common">Desulfococcus oleovorans</name>
    <dbReference type="NCBI Taxonomy" id="96561"/>
    <lineage>
        <taxon>Bacteria</taxon>
        <taxon>Pseudomonadati</taxon>
        <taxon>Thermodesulfobacteriota</taxon>
        <taxon>Desulfobacteria</taxon>
        <taxon>Desulfobacterales</taxon>
        <taxon>Desulfosudaceae</taxon>
        <taxon>Desulfosudis</taxon>
    </lineage>
</organism>
<dbReference type="PANTHER" id="PTHR34308:SF1">
    <property type="entry name" value="COBALAMIN BIOSYNTHESIS PROTEIN CBIB"/>
    <property type="match status" value="1"/>
</dbReference>
<comment type="similarity">
    <text evidence="3 9">Belongs to the CobD/CbiB family.</text>
</comment>
<dbReference type="HAMAP" id="MF_00024">
    <property type="entry name" value="CobD_CbiB"/>
    <property type="match status" value="1"/>
</dbReference>
<evidence type="ECO:0000313" key="10">
    <source>
        <dbReference type="EMBL" id="ABW67039.1"/>
    </source>
</evidence>
<feature type="transmembrane region" description="Helical" evidence="9">
    <location>
        <begin position="252"/>
        <end position="274"/>
    </location>
</feature>
<dbReference type="GO" id="GO:0009236">
    <property type="term" value="P:cobalamin biosynthetic process"/>
    <property type="evidence" value="ECO:0007669"/>
    <property type="project" value="UniProtKB-UniRule"/>
</dbReference>
<evidence type="ECO:0000256" key="7">
    <source>
        <dbReference type="ARBA" id="ARBA00022989"/>
    </source>
</evidence>
<evidence type="ECO:0000256" key="9">
    <source>
        <dbReference type="HAMAP-Rule" id="MF_00024"/>
    </source>
</evidence>
<keyword evidence="8 9" id="KW-0472">Membrane</keyword>
<name>A8ZY32_DESOH</name>
<dbReference type="InterPro" id="IPR004485">
    <property type="entry name" value="Cobalamin_biosynth_CobD/CbiB"/>
</dbReference>
<feature type="transmembrane region" description="Helical" evidence="9">
    <location>
        <begin position="214"/>
        <end position="231"/>
    </location>
</feature>
<protein>
    <recommendedName>
        <fullName evidence="9">Cobalamin biosynthesis protein CobD</fullName>
    </recommendedName>
</protein>
<reference evidence="10 11" key="1">
    <citation type="submission" date="2007-10" db="EMBL/GenBank/DDBJ databases">
        <title>Complete sequence of Desulfococcus oleovorans Hxd3.</title>
        <authorList>
            <consortium name="US DOE Joint Genome Institute"/>
            <person name="Copeland A."/>
            <person name="Lucas S."/>
            <person name="Lapidus A."/>
            <person name="Barry K."/>
            <person name="Glavina del Rio T."/>
            <person name="Dalin E."/>
            <person name="Tice H."/>
            <person name="Pitluck S."/>
            <person name="Kiss H."/>
            <person name="Brettin T."/>
            <person name="Bruce D."/>
            <person name="Detter J.C."/>
            <person name="Han C."/>
            <person name="Schmutz J."/>
            <person name="Larimer F."/>
            <person name="Land M."/>
            <person name="Hauser L."/>
            <person name="Kyrpides N."/>
            <person name="Kim E."/>
            <person name="Wawrik B."/>
            <person name="Richardson P."/>
        </authorList>
    </citation>
    <scope>NUCLEOTIDE SEQUENCE [LARGE SCALE GENOMIC DNA]</scope>
    <source>
        <strain evidence="11">DSM 6200 / JCM 39069 / Hxd3</strain>
    </source>
</reference>
<evidence type="ECO:0000256" key="1">
    <source>
        <dbReference type="ARBA" id="ARBA00004651"/>
    </source>
</evidence>
<proteinExistence type="inferred from homology"/>
<keyword evidence="5 9" id="KW-0169">Cobalamin biosynthesis</keyword>
<evidence type="ECO:0000256" key="4">
    <source>
        <dbReference type="ARBA" id="ARBA00022475"/>
    </source>
</evidence>
<dbReference type="STRING" id="96561.Dole_1233"/>
<evidence type="ECO:0000256" key="8">
    <source>
        <dbReference type="ARBA" id="ARBA00023136"/>
    </source>
</evidence>
<comment type="function">
    <text evidence="9">Converts cobyric acid to cobinamide by the addition of aminopropanol on the F carboxylic group.</text>
</comment>
<gene>
    <name evidence="9" type="primary">cobD</name>
    <name evidence="10" type="ordered locus">Dole_1233</name>
</gene>
<dbReference type="HOGENOM" id="CLU_054212_0_0_7"/>
<accession>A8ZY32</accession>
<comment type="pathway">
    <text evidence="2 9">Cofactor biosynthesis; adenosylcobalamin biosynthesis.</text>
</comment>
<evidence type="ECO:0000256" key="2">
    <source>
        <dbReference type="ARBA" id="ARBA00004953"/>
    </source>
</evidence>
<evidence type="ECO:0000313" key="11">
    <source>
        <dbReference type="Proteomes" id="UP000008561"/>
    </source>
</evidence>
<dbReference type="UniPathway" id="UPA00148"/>
<dbReference type="GO" id="GO:0048472">
    <property type="term" value="F:threonine-phosphate decarboxylase activity"/>
    <property type="evidence" value="ECO:0007669"/>
    <property type="project" value="InterPro"/>
</dbReference>
<evidence type="ECO:0000256" key="3">
    <source>
        <dbReference type="ARBA" id="ARBA00006263"/>
    </source>
</evidence>
<feature type="transmembrane region" description="Helical" evidence="9">
    <location>
        <begin position="158"/>
        <end position="180"/>
    </location>
</feature>
<dbReference type="KEGG" id="dol:Dole_1233"/>
<comment type="subcellular location">
    <subcellularLocation>
        <location evidence="1 9">Cell membrane</location>
        <topology evidence="1 9">Multi-pass membrane protein</topology>
    </subcellularLocation>
</comment>
<keyword evidence="6 9" id="KW-0812">Transmembrane</keyword>
<dbReference type="PANTHER" id="PTHR34308">
    <property type="entry name" value="COBALAMIN BIOSYNTHESIS PROTEIN CBIB"/>
    <property type="match status" value="1"/>
</dbReference>
<evidence type="ECO:0000256" key="6">
    <source>
        <dbReference type="ARBA" id="ARBA00022692"/>
    </source>
</evidence>
<feature type="transmembrane region" description="Helical" evidence="9">
    <location>
        <begin position="12"/>
        <end position="32"/>
    </location>
</feature>
<dbReference type="NCBIfam" id="TIGR00380">
    <property type="entry name" value="cobal_cbiB"/>
    <property type="match status" value="1"/>
</dbReference>